<sequence>MSRRSCVRFTLRAVALTVLIGTGLGCASTAVPRVERTDVFGGLDNRPEAGPGMNILLVGTDGRETVTPYEKRVYRMGGIACDCTDTMMLVHVSGNRDRVSVISLPRDSYARIPAHRDRRDGRARPERAGKLNAAYQRGGPALAVRTVERMTGVHIDRYLQLGFRSFINTIDALGGVGICTTRHLKDPSTALDLAPGTSEAKGSRALQYVRSRKVDGTADFGRIQRQQRFLVGVLRRMARDDTARDPSRMKALVSALLGGAGQVRVDRGFTTAELLTLALQLRDLPPAATEFATVPVSGFRKRVPGVGETLQWDTRKSRSIFAALRADEPLAAVSLDAPPPSAWHESEYAPVSGAALDCG</sequence>
<dbReference type="EMBL" id="CP050177">
    <property type="protein sequence ID" value="QIQ04346.1"/>
    <property type="molecule type" value="Genomic_DNA"/>
</dbReference>
<evidence type="ECO:0000313" key="5">
    <source>
        <dbReference type="Proteomes" id="UP000501179"/>
    </source>
</evidence>
<dbReference type="RefSeq" id="WP_167031999.1">
    <property type="nucleotide sequence ID" value="NZ_CP050177.1"/>
</dbReference>
<dbReference type="InterPro" id="IPR004474">
    <property type="entry name" value="LytR_CpsA_psr"/>
</dbReference>
<feature type="signal peptide" evidence="2">
    <location>
        <begin position="1"/>
        <end position="27"/>
    </location>
</feature>
<evidence type="ECO:0000256" key="1">
    <source>
        <dbReference type="ARBA" id="ARBA00006068"/>
    </source>
</evidence>
<gene>
    <name evidence="4" type="ORF">HA039_20395</name>
</gene>
<dbReference type="AlphaFoldDB" id="A0A6G9H1Z8"/>
<dbReference type="InterPro" id="IPR050922">
    <property type="entry name" value="LytR/CpsA/Psr_CW_biosynth"/>
</dbReference>
<feature type="domain" description="Cell envelope-related transcriptional attenuator" evidence="3">
    <location>
        <begin position="84"/>
        <end position="238"/>
    </location>
</feature>
<dbReference type="Pfam" id="PF03816">
    <property type="entry name" value="LytR_cpsA_psr"/>
    <property type="match status" value="1"/>
</dbReference>
<name>A0A6G9H1Z8_9ACTN</name>
<dbReference type="NCBIfam" id="TIGR00350">
    <property type="entry name" value="lytR_cpsA_psr"/>
    <property type="match status" value="1"/>
</dbReference>
<feature type="chain" id="PRO_5039520939" evidence="2">
    <location>
        <begin position="28"/>
        <end position="359"/>
    </location>
</feature>
<keyword evidence="5" id="KW-1185">Reference proteome</keyword>
<dbReference type="Gene3D" id="3.40.630.190">
    <property type="entry name" value="LCP protein"/>
    <property type="match status" value="1"/>
</dbReference>
<evidence type="ECO:0000256" key="2">
    <source>
        <dbReference type="SAM" id="SignalP"/>
    </source>
</evidence>
<dbReference type="PANTHER" id="PTHR33392:SF6">
    <property type="entry name" value="POLYISOPRENYL-TEICHOIC ACID--PEPTIDOGLYCAN TEICHOIC ACID TRANSFERASE TAGU"/>
    <property type="match status" value="1"/>
</dbReference>
<dbReference type="Proteomes" id="UP000501179">
    <property type="component" value="Chromosome"/>
</dbReference>
<proteinExistence type="inferred from homology"/>
<accession>A0A6G9H1Z8</accession>
<keyword evidence="2" id="KW-0732">Signal</keyword>
<dbReference type="KEGG" id="slia:HA039_20395"/>
<dbReference type="PANTHER" id="PTHR33392">
    <property type="entry name" value="POLYISOPRENYL-TEICHOIC ACID--PEPTIDOGLYCAN TEICHOIC ACID TRANSFERASE TAGU"/>
    <property type="match status" value="1"/>
</dbReference>
<protein>
    <submittedName>
        <fullName evidence="4">LCP family protein</fullName>
    </submittedName>
</protein>
<organism evidence="4 5">
    <name type="scientific">Streptomyces liangshanensis</name>
    <dbReference type="NCBI Taxonomy" id="2717324"/>
    <lineage>
        <taxon>Bacteria</taxon>
        <taxon>Bacillati</taxon>
        <taxon>Actinomycetota</taxon>
        <taxon>Actinomycetes</taxon>
        <taxon>Kitasatosporales</taxon>
        <taxon>Streptomycetaceae</taxon>
        <taxon>Streptomyces</taxon>
    </lineage>
</organism>
<comment type="similarity">
    <text evidence="1">Belongs to the LytR/CpsA/Psr (LCP) family.</text>
</comment>
<dbReference type="PROSITE" id="PS51257">
    <property type="entry name" value="PROKAR_LIPOPROTEIN"/>
    <property type="match status" value="1"/>
</dbReference>
<evidence type="ECO:0000259" key="3">
    <source>
        <dbReference type="Pfam" id="PF03816"/>
    </source>
</evidence>
<reference evidence="4 5" key="1">
    <citation type="submission" date="2020-03" db="EMBL/GenBank/DDBJ databases">
        <title>A novel species.</title>
        <authorList>
            <person name="Gao J."/>
        </authorList>
    </citation>
    <scope>NUCLEOTIDE SEQUENCE [LARGE SCALE GENOMIC DNA]</scope>
    <source>
        <strain evidence="4 5">QMT-12</strain>
    </source>
</reference>
<evidence type="ECO:0000313" key="4">
    <source>
        <dbReference type="EMBL" id="QIQ04346.1"/>
    </source>
</evidence>